<organism evidence="2 3">
    <name type="scientific">Mixia osmundae (strain CBS 9802 / IAM 14324 / JCM 22182 / KY 12970)</name>
    <dbReference type="NCBI Taxonomy" id="764103"/>
    <lineage>
        <taxon>Eukaryota</taxon>
        <taxon>Fungi</taxon>
        <taxon>Dikarya</taxon>
        <taxon>Basidiomycota</taxon>
        <taxon>Pucciniomycotina</taxon>
        <taxon>Mixiomycetes</taxon>
        <taxon>Mixiales</taxon>
        <taxon>Mixiaceae</taxon>
        <taxon>Mixia</taxon>
    </lineage>
</organism>
<dbReference type="AlphaFoldDB" id="G7DV33"/>
<reference evidence="2 3" key="2">
    <citation type="journal article" date="2012" name="Open Biol.">
        <title>Characteristics of nucleosomes and linker DNA regions on the genome of the basidiomycete Mixia osmundae revealed by mono- and dinucleosome mapping.</title>
        <authorList>
            <person name="Nishida H."/>
            <person name="Kondo S."/>
            <person name="Matsumoto T."/>
            <person name="Suzuki Y."/>
            <person name="Yoshikawa H."/>
            <person name="Taylor T.D."/>
            <person name="Sugiyama J."/>
        </authorList>
    </citation>
    <scope>NUCLEOTIDE SEQUENCE [LARGE SCALE GENOMIC DNA]</scope>
    <source>
        <strain evidence="3">CBS 9802 / IAM 14324 / JCM 22182 / KY 12970</strain>
    </source>
</reference>
<feature type="region of interest" description="Disordered" evidence="1">
    <location>
        <begin position="1"/>
        <end position="33"/>
    </location>
</feature>
<dbReference type="HOGENOM" id="CLU_2868154_0_0_1"/>
<comment type="caution">
    <text evidence="2">The sequence shown here is derived from an EMBL/GenBank/DDBJ whole genome shotgun (WGS) entry which is preliminary data.</text>
</comment>
<keyword evidence="3" id="KW-1185">Reference proteome</keyword>
<evidence type="ECO:0000313" key="3">
    <source>
        <dbReference type="Proteomes" id="UP000009131"/>
    </source>
</evidence>
<name>G7DV33_MIXOS</name>
<accession>G7DV33</accession>
<dbReference type="Proteomes" id="UP000009131">
    <property type="component" value="Unassembled WGS sequence"/>
</dbReference>
<dbReference type="RefSeq" id="XP_014564907.1">
    <property type="nucleotide sequence ID" value="XM_014709421.1"/>
</dbReference>
<dbReference type="InParanoid" id="G7DV33"/>
<feature type="compositionally biased region" description="Polar residues" evidence="1">
    <location>
        <begin position="1"/>
        <end position="10"/>
    </location>
</feature>
<reference evidence="2 3" key="1">
    <citation type="journal article" date="2011" name="J. Gen. Appl. Microbiol.">
        <title>Draft genome sequencing of the enigmatic basidiomycete Mixia osmundae.</title>
        <authorList>
            <person name="Nishida H."/>
            <person name="Nagatsuka Y."/>
            <person name="Sugiyama J."/>
        </authorList>
    </citation>
    <scope>NUCLEOTIDE SEQUENCE [LARGE SCALE GENOMIC DNA]</scope>
    <source>
        <strain evidence="3">CBS 9802 / IAM 14324 / JCM 22182 / KY 12970</strain>
    </source>
</reference>
<evidence type="ECO:0000313" key="2">
    <source>
        <dbReference type="EMBL" id="GAA94443.1"/>
    </source>
</evidence>
<gene>
    <name evidence="2" type="primary">Mo01095</name>
    <name evidence="2" type="ORF">E5Q_01095</name>
</gene>
<evidence type="ECO:0000256" key="1">
    <source>
        <dbReference type="SAM" id="MobiDB-lite"/>
    </source>
</evidence>
<dbReference type="EMBL" id="BABT02000035">
    <property type="protein sequence ID" value="GAA94443.1"/>
    <property type="molecule type" value="Genomic_DNA"/>
</dbReference>
<sequence>MDSANESSCAMQRHELPSSGREAAPLLQQQTQSRRAVRRQWLTGRQLRGWHEHCHCLLVDLVKD</sequence>
<proteinExistence type="predicted"/>
<protein>
    <submittedName>
        <fullName evidence="2">Uncharacterized protein</fullName>
    </submittedName>
</protein>